<accession>A0A4Y9LRD7</accession>
<gene>
    <name evidence="7" type="primary">soxX</name>
    <name evidence="7" type="ORF">E4K65_23070</name>
</gene>
<dbReference type="InterPro" id="IPR036909">
    <property type="entry name" value="Cyt_c-like_dom_sf"/>
</dbReference>
<keyword evidence="2 4" id="KW-0479">Metal-binding</keyword>
<evidence type="ECO:0000256" key="3">
    <source>
        <dbReference type="ARBA" id="ARBA00023004"/>
    </source>
</evidence>
<keyword evidence="1 4" id="KW-0349">Heme</keyword>
<reference evidence="7 8" key="1">
    <citation type="submission" date="2019-03" db="EMBL/GenBank/DDBJ databases">
        <title>Bradyrhizobium diversity isolated from nodules of Chamaecrista fasciculata.</title>
        <authorList>
            <person name="Klepa M.S."/>
            <person name="Urquiaga M.O."/>
            <person name="Hungria M."/>
            <person name="Delamuta J.R."/>
        </authorList>
    </citation>
    <scope>NUCLEOTIDE SEQUENCE [LARGE SCALE GENOMIC DNA]</scope>
    <source>
        <strain evidence="7 8">CNPSo 3448</strain>
    </source>
</reference>
<dbReference type="GO" id="GO:0020037">
    <property type="term" value="F:heme binding"/>
    <property type="evidence" value="ECO:0007669"/>
    <property type="project" value="InterPro"/>
</dbReference>
<keyword evidence="8" id="KW-1185">Reference proteome</keyword>
<dbReference type="GO" id="GO:0009055">
    <property type="term" value="F:electron transfer activity"/>
    <property type="evidence" value="ECO:0007669"/>
    <property type="project" value="InterPro"/>
</dbReference>
<proteinExistence type="predicted"/>
<dbReference type="PROSITE" id="PS51007">
    <property type="entry name" value="CYTC"/>
    <property type="match status" value="1"/>
</dbReference>
<dbReference type="InterPro" id="IPR009056">
    <property type="entry name" value="Cyt_c-like_dom"/>
</dbReference>
<dbReference type="Pfam" id="PF00034">
    <property type="entry name" value="Cytochrom_C"/>
    <property type="match status" value="1"/>
</dbReference>
<dbReference type="GO" id="GO:0046872">
    <property type="term" value="F:metal ion binding"/>
    <property type="evidence" value="ECO:0007669"/>
    <property type="project" value="UniProtKB-KW"/>
</dbReference>
<sequence length="189" mass="20667">MKTGWAPKRPRNSRPAPTSQSAEQIISLVAMRKILTPFCRVHSLDCQAMPFVLWNAAISAIETIAITPRNDALTAFSRTPALLLLLAFATGLASPARAQSAVAEGRKLAFDRGKGNCLTCHVIKGGDLPGTIGPELKDLKAKYPDRNELVAIIFDETKRNPQTMMPPFGRNRILTDQEISAIVDFLQTL</sequence>
<dbReference type="SUPFAM" id="SSF46626">
    <property type="entry name" value="Cytochrome c"/>
    <property type="match status" value="1"/>
</dbReference>
<dbReference type="Gene3D" id="1.10.760.10">
    <property type="entry name" value="Cytochrome c-like domain"/>
    <property type="match status" value="1"/>
</dbReference>
<feature type="region of interest" description="Disordered" evidence="5">
    <location>
        <begin position="1"/>
        <end position="20"/>
    </location>
</feature>
<keyword evidence="3 4" id="KW-0408">Iron</keyword>
<dbReference type="InterPro" id="IPR030999">
    <property type="entry name" value="Thiosulf_SoxX"/>
</dbReference>
<evidence type="ECO:0000313" key="8">
    <source>
        <dbReference type="Proteomes" id="UP000297966"/>
    </source>
</evidence>
<evidence type="ECO:0000256" key="4">
    <source>
        <dbReference type="PROSITE-ProRule" id="PRU00433"/>
    </source>
</evidence>
<evidence type="ECO:0000256" key="5">
    <source>
        <dbReference type="SAM" id="MobiDB-lite"/>
    </source>
</evidence>
<organism evidence="7 8">
    <name type="scientific">Bradyrhizobium niftali</name>
    <dbReference type="NCBI Taxonomy" id="2560055"/>
    <lineage>
        <taxon>Bacteria</taxon>
        <taxon>Pseudomonadati</taxon>
        <taxon>Pseudomonadota</taxon>
        <taxon>Alphaproteobacteria</taxon>
        <taxon>Hyphomicrobiales</taxon>
        <taxon>Nitrobacteraceae</taxon>
        <taxon>Bradyrhizobium</taxon>
    </lineage>
</organism>
<feature type="domain" description="Cytochrome c" evidence="6">
    <location>
        <begin position="100"/>
        <end position="189"/>
    </location>
</feature>
<dbReference type="Proteomes" id="UP000297966">
    <property type="component" value="Unassembled WGS sequence"/>
</dbReference>
<dbReference type="EMBL" id="SPQT01000014">
    <property type="protein sequence ID" value="TFV45499.1"/>
    <property type="molecule type" value="Genomic_DNA"/>
</dbReference>
<evidence type="ECO:0000259" key="6">
    <source>
        <dbReference type="PROSITE" id="PS51007"/>
    </source>
</evidence>
<comment type="caution">
    <text evidence="7">The sequence shown here is derived from an EMBL/GenBank/DDBJ whole genome shotgun (WGS) entry which is preliminary data.</text>
</comment>
<dbReference type="AlphaFoldDB" id="A0A4Y9LRD7"/>
<evidence type="ECO:0000313" key="7">
    <source>
        <dbReference type="EMBL" id="TFV45499.1"/>
    </source>
</evidence>
<protein>
    <submittedName>
        <fullName evidence="7">Sulfur oxidation c-type cytochrome SoxX</fullName>
    </submittedName>
</protein>
<evidence type="ECO:0000256" key="2">
    <source>
        <dbReference type="ARBA" id="ARBA00022723"/>
    </source>
</evidence>
<dbReference type="OrthoDB" id="9793634at2"/>
<dbReference type="NCBIfam" id="TIGR04485">
    <property type="entry name" value="thiosulf_SoxX"/>
    <property type="match status" value="1"/>
</dbReference>
<name>A0A4Y9LRD7_9BRAD</name>
<evidence type="ECO:0000256" key="1">
    <source>
        <dbReference type="ARBA" id="ARBA00022617"/>
    </source>
</evidence>